<proteinExistence type="predicted"/>
<dbReference type="AlphaFoldDB" id="A0A9E7J9A9"/>
<accession>A0A9E7J9A9</accession>
<gene>
    <name evidence="1" type="ORF">MUK42_34549</name>
</gene>
<dbReference type="Proteomes" id="UP001055439">
    <property type="component" value="Chromosome 1"/>
</dbReference>
<name>A0A9E7J9A9_9LILI</name>
<organism evidence="1 2">
    <name type="scientific">Musa troglodytarum</name>
    <name type="common">fe'i banana</name>
    <dbReference type="NCBI Taxonomy" id="320322"/>
    <lineage>
        <taxon>Eukaryota</taxon>
        <taxon>Viridiplantae</taxon>
        <taxon>Streptophyta</taxon>
        <taxon>Embryophyta</taxon>
        <taxon>Tracheophyta</taxon>
        <taxon>Spermatophyta</taxon>
        <taxon>Magnoliopsida</taxon>
        <taxon>Liliopsida</taxon>
        <taxon>Zingiberales</taxon>
        <taxon>Musaceae</taxon>
        <taxon>Musa</taxon>
    </lineage>
</organism>
<evidence type="ECO:0000313" key="2">
    <source>
        <dbReference type="Proteomes" id="UP001055439"/>
    </source>
</evidence>
<protein>
    <submittedName>
        <fullName evidence="1">Uncharacterized protein</fullName>
    </submittedName>
</protein>
<reference evidence="1" key="1">
    <citation type="submission" date="2022-05" db="EMBL/GenBank/DDBJ databases">
        <title>The Musa troglodytarum L. genome provides insights into the mechanism of non-climacteric behaviour and enrichment of carotenoids.</title>
        <authorList>
            <person name="Wang J."/>
        </authorList>
    </citation>
    <scope>NUCLEOTIDE SEQUENCE</scope>
    <source>
        <tissue evidence="1">Leaf</tissue>
    </source>
</reference>
<dbReference type="EMBL" id="CP097502">
    <property type="protein sequence ID" value="URD72616.1"/>
    <property type="molecule type" value="Genomic_DNA"/>
</dbReference>
<keyword evidence="2" id="KW-1185">Reference proteome</keyword>
<evidence type="ECO:0000313" key="1">
    <source>
        <dbReference type="EMBL" id="URD72616.1"/>
    </source>
</evidence>
<sequence length="39" mass="4322">MVCQTRKILHCTVIIKLSVPKGLLLVLSIYKNIIIGTAK</sequence>